<reference evidence="3" key="1">
    <citation type="journal article" date="2020" name="Stud. Mycol.">
        <title>101 Dothideomycetes genomes: a test case for predicting lifestyles and emergence of pathogens.</title>
        <authorList>
            <person name="Haridas S."/>
            <person name="Albert R."/>
            <person name="Binder M."/>
            <person name="Bloem J."/>
            <person name="Labutti K."/>
            <person name="Salamov A."/>
            <person name="Andreopoulos B."/>
            <person name="Baker S."/>
            <person name="Barry K."/>
            <person name="Bills G."/>
            <person name="Bluhm B."/>
            <person name="Cannon C."/>
            <person name="Castanera R."/>
            <person name="Culley D."/>
            <person name="Daum C."/>
            <person name="Ezra D."/>
            <person name="Gonzalez J."/>
            <person name="Henrissat B."/>
            <person name="Kuo A."/>
            <person name="Liang C."/>
            <person name="Lipzen A."/>
            <person name="Lutzoni F."/>
            <person name="Magnuson J."/>
            <person name="Mondo S."/>
            <person name="Nolan M."/>
            <person name="Ohm R."/>
            <person name="Pangilinan J."/>
            <person name="Park H.-J."/>
            <person name="Ramirez L."/>
            <person name="Alfaro M."/>
            <person name="Sun H."/>
            <person name="Tritt A."/>
            <person name="Yoshinaga Y."/>
            <person name="Zwiers L.-H."/>
            <person name="Turgeon B."/>
            <person name="Goodwin S."/>
            <person name="Spatafora J."/>
            <person name="Crous P."/>
            <person name="Grigoriev I."/>
        </authorList>
    </citation>
    <scope>NUCLEOTIDE SEQUENCE</scope>
    <source>
        <strain evidence="3">CBS 627.86</strain>
    </source>
</reference>
<evidence type="ECO:0000313" key="4">
    <source>
        <dbReference type="Proteomes" id="UP000799770"/>
    </source>
</evidence>
<name>A0A6A5ZEL4_9PLEO</name>
<dbReference type="PROSITE" id="PS50097">
    <property type="entry name" value="BTB"/>
    <property type="match status" value="2"/>
</dbReference>
<dbReference type="Gene3D" id="3.30.710.10">
    <property type="entry name" value="Potassium Channel Kv1.1, Chain A"/>
    <property type="match status" value="2"/>
</dbReference>
<feature type="region of interest" description="Disordered" evidence="1">
    <location>
        <begin position="426"/>
        <end position="446"/>
    </location>
</feature>
<dbReference type="EMBL" id="ML977318">
    <property type="protein sequence ID" value="KAF2117645.1"/>
    <property type="molecule type" value="Genomic_DNA"/>
</dbReference>
<dbReference type="InterPro" id="IPR011333">
    <property type="entry name" value="SKP1/BTB/POZ_sf"/>
</dbReference>
<dbReference type="OrthoDB" id="194443at2759"/>
<dbReference type="Proteomes" id="UP000799770">
    <property type="component" value="Unassembled WGS sequence"/>
</dbReference>
<sequence length="446" mass="51054">MAPEQATAIDIDNLPIANAASEVVAIRVGDEKTYYLHKALLTGVSRYFRAAFEKNFREAAEKTINLPHVDTRTFDIFSEWLYTSELHLPVIKPNNLSGNPMEYDGNRHKEHLLRTRGMLSLYILGDEHEIAALRRVVIDAMFSDLMDPDSLLPSNNDLITAYSRLPRSSPMLQLIVHAYCLWYTSDALDDVAEPPIEFIRDCFKRYVTMSSKIRTGAIEACYTLDRCDYHEHATPEERRCIIMNGFREGVKHQYQIRADKSGEDEDRRPTFTVIEAGPLATIAVAGGSVFHVNKALLTKVSRYFAAALDGGFKGTQTQSIKLQHVDETTFQIFVDWLHTGRLNMASAVSARPDAYTKLPVSSPLIKLFVNWHIKRACDSAYPRMKVYDSMPLGLFSRHQSMKERFSWHPFKLYTCDYHEHASEQERKECKQNPKRIADQKRILAKK</sequence>
<keyword evidence="4" id="KW-1185">Reference proteome</keyword>
<dbReference type="Pfam" id="PF00651">
    <property type="entry name" value="BTB"/>
    <property type="match status" value="2"/>
</dbReference>
<protein>
    <recommendedName>
        <fullName evidence="2">BTB domain-containing protein</fullName>
    </recommendedName>
</protein>
<evidence type="ECO:0000313" key="3">
    <source>
        <dbReference type="EMBL" id="KAF2117645.1"/>
    </source>
</evidence>
<organism evidence="3 4">
    <name type="scientific">Lophiotrema nucula</name>
    <dbReference type="NCBI Taxonomy" id="690887"/>
    <lineage>
        <taxon>Eukaryota</taxon>
        <taxon>Fungi</taxon>
        <taxon>Dikarya</taxon>
        <taxon>Ascomycota</taxon>
        <taxon>Pezizomycotina</taxon>
        <taxon>Dothideomycetes</taxon>
        <taxon>Pleosporomycetidae</taxon>
        <taxon>Pleosporales</taxon>
        <taxon>Lophiotremataceae</taxon>
        <taxon>Lophiotrema</taxon>
    </lineage>
</organism>
<dbReference type="PANTHER" id="PTHR47843:SF2">
    <property type="entry name" value="BTB DOMAIN-CONTAINING PROTEIN"/>
    <property type="match status" value="1"/>
</dbReference>
<evidence type="ECO:0000256" key="1">
    <source>
        <dbReference type="SAM" id="MobiDB-lite"/>
    </source>
</evidence>
<dbReference type="AlphaFoldDB" id="A0A6A5ZEL4"/>
<gene>
    <name evidence="3" type="ORF">BDV96DRAFT_597546</name>
</gene>
<feature type="domain" description="BTB" evidence="2">
    <location>
        <begin position="22"/>
        <end position="90"/>
    </location>
</feature>
<dbReference type="SUPFAM" id="SSF54695">
    <property type="entry name" value="POZ domain"/>
    <property type="match status" value="2"/>
</dbReference>
<evidence type="ECO:0000259" key="2">
    <source>
        <dbReference type="PROSITE" id="PS50097"/>
    </source>
</evidence>
<dbReference type="CDD" id="cd18186">
    <property type="entry name" value="BTB_POZ_ZBTB_KLHL-like"/>
    <property type="match status" value="2"/>
</dbReference>
<dbReference type="SMART" id="SM00225">
    <property type="entry name" value="BTB"/>
    <property type="match status" value="2"/>
</dbReference>
<proteinExistence type="predicted"/>
<accession>A0A6A5ZEL4</accession>
<dbReference type="PANTHER" id="PTHR47843">
    <property type="entry name" value="BTB DOMAIN-CONTAINING PROTEIN-RELATED"/>
    <property type="match status" value="1"/>
</dbReference>
<dbReference type="InterPro" id="IPR000210">
    <property type="entry name" value="BTB/POZ_dom"/>
</dbReference>
<feature type="domain" description="BTB" evidence="2">
    <location>
        <begin position="278"/>
        <end position="346"/>
    </location>
</feature>